<dbReference type="Proteomes" id="UP000199588">
    <property type="component" value="Unassembled WGS sequence"/>
</dbReference>
<reference evidence="3 4" key="1">
    <citation type="submission" date="2016-10" db="EMBL/GenBank/DDBJ databases">
        <authorList>
            <person name="Varghese N."/>
            <person name="Submissions S."/>
        </authorList>
    </citation>
    <scope>NUCLEOTIDE SEQUENCE [LARGE SCALE GENOMIC DNA]</scope>
    <source>
        <strain evidence="3 4">DSM 22022</strain>
    </source>
</reference>
<comment type="caution">
    <text evidence="3">The sequence shown here is derived from an EMBL/GenBank/DDBJ whole genome shotgun (WGS) entry which is preliminary data.</text>
</comment>
<name>A0A1G5AGN8_9PAST</name>
<protein>
    <submittedName>
        <fullName evidence="3">Cysteine desulfuration protein SufE</fullName>
    </submittedName>
</protein>
<dbReference type="SUPFAM" id="SSF82649">
    <property type="entry name" value="SufE/NifU"/>
    <property type="match status" value="1"/>
</dbReference>
<sequence>MNLQEQLKNAKNWEERYRLIIQAGKNITKPTEQELAEMQPLSGCEAQVWFKISQNSDRTLHFQAYSDARIINGLLWILSLAVNGKPTEQCRRFDLTSYYAELGIAQRLTSTRLNGLKQIEGFIHQAGN</sequence>
<dbReference type="PANTHER" id="PTHR43597">
    <property type="entry name" value="SULFUR ACCEPTOR PROTEIN CSDE"/>
    <property type="match status" value="1"/>
</dbReference>
<evidence type="ECO:0000259" key="2">
    <source>
        <dbReference type="Pfam" id="PF02657"/>
    </source>
</evidence>
<dbReference type="Gene3D" id="3.90.1010.10">
    <property type="match status" value="1"/>
</dbReference>
<dbReference type="Pfam" id="PF02657">
    <property type="entry name" value="SufE"/>
    <property type="match status" value="1"/>
</dbReference>
<feature type="domain" description="Fe-S metabolism associated" evidence="2">
    <location>
        <begin position="5"/>
        <end position="123"/>
    </location>
</feature>
<gene>
    <name evidence="3" type="ORF">SAMN02910354_00275</name>
</gene>
<evidence type="ECO:0000256" key="1">
    <source>
        <dbReference type="ARBA" id="ARBA00010282"/>
    </source>
</evidence>
<evidence type="ECO:0000313" key="4">
    <source>
        <dbReference type="Proteomes" id="UP000199588"/>
    </source>
</evidence>
<evidence type="ECO:0000313" key="3">
    <source>
        <dbReference type="EMBL" id="SCX77053.1"/>
    </source>
</evidence>
<keyword evidence="4" id="KW-1185">Reference proteome</keyword>
<dbReference type="InterPro" id="IPR003808">
    <property type="entry name" value="Fe-S_metab-assoc_dom"/>
</dbReference>
<dbReference type="RefSeq" id="WP_090653866.1">
    <property type="nucleotide sequence ID" value="NZ_CP015031.1"/>
</dbReference>
<organism evidence="3 4">
    <name type="scientific">Basfia succiniciproducens</name>
    <dbReference type="NCBI Taxonomy" id="653940"/>
    <lineage>
        <taxon>Bacteria</taxon>
        <taxon>Pseudomonadati</taxon>
        <taxon>Pseudomonadota</taxon>
        <taxon>Gammaproteobacteria</taxon>
        <taxon>Pasteurellales</taxon>
        <taxon>Pasteurellaceae</taxon>
        <taxon>Basfia</taxon>
    </lineage>
</organism>
<dbReference type="PANTHER" id="PTHR43597:SF5">
    <property type="entry name" value="SUFE-LIKE PROTEIN 2, CHLOROPLASTIC"/>
    <property type="match status" value="1"/>
</dbReference>
<comment type="similarity">
    <text evidence="1">Belongs to the SufE family.</text>
</comment>
<dbReference type="EMBL" id="FMUQ01000002">
    <property type="protein sequence ID" value="SCX77053.1"/>
    <property type="molecule type" value="Genomic_DNA"/>
</dbReference>
<proteinExistence type="inferred from homology"/>
<accession>A0A1G5AGN8</accession>